<dbReference type="SUPFAM" id="SSF52980">
    <property type="entry name" value="Restriction endonuclease-like"/>
    <property type="match status" value="1"/>
</dbReference>
<dbReference type="Pfam" id="PF04480">
    <property type="entry name" value="DUF559"/>
    <property type="match status" value="1"/>
</dbReference>
<organism evidence="2 3">
    <name type="scientific">Spartinivicinus marinus</name>
    <dbReference type="NCBI Taxonomy" id="2994442"/>
    <lineage>
        <taxon>Bacteria</taxon>
        <taxon>Pseudomonadati</taxon>
        <taxon>Pseudomonadota</taxon>
        <taxon>Gammaproteobacteria</taxon>
        <taxon>Oceanospirillales</taxon>
        <taxon>Zooshikellaceae</taxon>
        <taxon>Spartinivicinus</taxon>
    </lineage>
</organism>
<dbReference type="InterPro" id="IPR007569">
    <property type="entry name" value="DUF559"/>
</dbReference>
<gene>
    <name evidence="2" type="ORF">H0A36_24475</name>
</gene>
<dbReference type="PANTHER" id="PTHR38590:SF1">
    <property type="entry name" value="BLL0828 PROTEIN"/>
    <property type="match status" value="1"/>
</dbReference>
<dbReference type="RefSeq" id="WP_180571177.1">
    <property type="nucleotide sequence ID" value="NZ_JACCKB010000066.1"/>
</dbReference>
<evidence type="ECO:0000313" key="2">
    <source>
        <dbReference type="EMBL" id="NYZ69180.1"/>
    </source>
</evidence>
<keyword evidence="3" id="KW-1185">Reference proteome</keyword>
<dbReference type="InterPro" id="IPR047216">
    <property type="entry name" value="Endonuclease_DUF559_bact"/>
</dbReference>
<accession>A0A853I5K5</accession>
<comment type="caution">
    <text evidence="2">The sequence shown here is derived from an EMBL/GenBank/DDBJ whole genome shotgun (WGS) entry which is preliminary data.</text>
</comment>
<dbReference type="Gene3D" id="3.40.960.10">
    <property type="entry name" value="VSR Endonuclease"/>
    <property type="match status" value="1"/>
</dbReference>
<keyword evidence="2" id="KW-0255">Endonuclease</keyword>
<dbReference type="GO" id="GO:0004519">
    <property type="term" value="F:endonuclease activity"/>
    <property type="evidence" value="ECO:0007669"/>
    <property type="project" value="UniProtKB-KW"/>
</dbReference>
<evidence type="ECO:0000313" key="3">
    <source>
        <dbReference type="Proteomes" id="UP000569732"/>
    </source>
</evidence>
<evidence type="ECO:0000259" key="1">
    <source>
        <dbReference type="Pfam" id="PF04480"/>
    </source>
</evidence>
<keyword evidence="2" id="KW-0540">Nuclease</keyword>
<dbReference type="AlphaFoldDB" id="A0A853I5K5"/>
<dbReference type="CDD" id="cd01038">
    <property type="entry name" value="Endonuclease_DUF559"/>
    <property type="match status" value="1"/>
</dbReference>
<dbReference type="Proteomes" id="UP000569732">
    <property type="component" value="Unassembled WGS sequence"/>
</dbReference>
<protein>
    <submittedName>
        <fullName evidence="2">Endonuclease domain-containing protein</fullName>
    </submittedName>
</protein>
<reference evidence="2 3" key="1">
    <citation type="submission" date="2020-07" db="EMBL/GenBank/DDBJ databases">
        <title>Endozoicomonas sp. nov., isolated from sediment.</title>
        <authorList>
            <person name="Gu T."/>
        </authorList>
    </citation>
    <scope>NUCLEOTIDE SEQUENCE [LARGE SCALE GENOMIC DNA]</scope>
    <source>
        <strain evidence="2 3">SM1973</strain>
    </source>
</reference>
<proteinExistence type="predicted"/>
<keyword evidence="2" id="KW-0378">Hydrolase</keyword>
<dbReference type="InterPro" id="IPR011335">
    <property type="entry name" value="Restrct_endonuc-II-like"/>
</dbReference>
<name>A0A853I5K5_9GAMM</name>
<sequence length="120" mass="14241">MKTYLKHLKQPGRLLRANMTEAEQRLWQLVRRKQIHGKQFYRQKPLLDYIVDFYCPAAKLVIELDGGQHYDADHQEQDRIRDQALTELGLTVLRFDNRQVLTETNTVLEVIEQSVRKACF</sequence>
<dbReference type="PANTHER" id="PTHR38590">
    <property type="entry name" value="BLL0828 PROTEIN"/>
    <property type="match status" value="1"/>
</dbReference>
<dbReference type="EMBL" id="JACCKB010000066">
    <property type="protein sequence ID" value="NYZ69180.1"/>
    <property type="molecule type" value="Genomic_DNA"/>
</dbReference>
<feature type="domain" description="DUF559" evidence="1">
    <location>
        <begin position="8"/>
        <end position="115"/>
    </location>
</feature>